<dbReference type="EMBL" id="DSVQ01000006">
    <property type="protein sequence ID" value="HGT38228.1"/>
    <property type="molecule type" value="Genomic_DNA"/>
</dbReference>
<name>A0A7C4QPI7_9PLAN</name>
<dbReference type="SUPFAM" id="SSF47781">
    <property type="entry name" value="RuvA domain 2-like"/>
    <property type="match status" value="1"/>
</dbReference>
<dbReference type="SMART" id="SM00278">
    <property type="entry name" value="HhH1"/>
    <property type="match status" value="2"/>
</dbReference>
<reference evidence="2" key="1">
    <citation type="journal article" date="2020" name="mSystems">
        <title>Genome- and Community-Level Interaction Insights into Carbon Utilization and Element Cycling Functions of Hydrothermarchaeota in Hydrothermal Sediment.</title>
        <authorList>
            <person name="Zhou Z."/>
            <person name="Liu Y."/>
            <person name="Xu W."/>
            <person name="Pan J."/>
            <person name="Luo Z.H."/>
            <person name="Li M."/>
        </authorList>
    </citation>
    <scope>NUCLEOTIDE SEQUENCE [LARGE SCALE GENOMIC DNA]</scope>
    <source>
        <strain evidence="2">SpSt-508</strain>
    </source>
</reference>
<sequence length="99" mass="11278">MAGLLSAHVWRDLHRRSLPVEILHPHGVYPYRVPLNSANWVEWAQLDGIGEKLARRIVADREQHGPFASVDDLRRVKGIGPKTLEKIRPFVQDEPTAEP</sequence>
<dbReference type="InterPro" id="IPR004509">
    <property type="entry name" value="Competence_ComEA_HhH"/>
</dbReference>
<dbReference type="Pfam" id="PF12836">
    <property type="entry name" value="HHH_3"/>
    <property type="match status" value="1"/>
</dbReference>
<feature type="domain" description="Helix-hairpin-helix DNA-binding motif class 1" evidence="1">
    <location>
        <begin position="71"/>
        <end position="90"/>
    </location>
</feature>
<dbReference type="PANTHER" id="PTHR21180">
    <property type="entry name" value="ENDONUCLEASE/EXONUCLEASE/PHOSPHATASE FAMILY DOMAIN-CONTAINING PROTEIN 1"/>
    <property type="match status" value="1"/>
</dbReference>
<dbReference type="InterPro" id="IPR051675">
    <property type="entry name" value="Endo/Exo/Phosphatase_dom_1"/>
</dbReference>
<dbReference type="AlphaFoldDB" id="A0A7C4QPI7"/>
<dbReference type="GO" id="GO:0003677">
    <property type="term" value="F:DNA binding"/>
    <property type="evidence" value="ECO:0007669"/>
    <property type="project" value="InterPro"/>
</dbReference>
<dbReference type="NCBIfam" id="TIGR00426">
    <property type="entry name" value="competence protein ComEA helix-hairpin-helix repeat region"/>
    <property type="match status" value="1"/>
</dbReference>
<dbReference type="GO" id="GO:0015627">
    <property type="term" value="C:type II protein secretion system complex"/>
    <property type="evidence" value="ECO:0007669"/>
    <property type="project" value="TreeGrafter"/>
</dbReference>
<gene>
    <name evidence="2" type="ORF">ENS64_03030</name>
</gene>
<dbReference type="InterPro" id="IPR003583">
    <property type="entry name" value="Hlx-hairpin-Hlx_DNA-bd_motif"/>
</dbReference>
<dbReference type="InterPro" id="IPR010994">
    <property type="entry name" value="RuvA_2-like"/>
</dbReference>
<comment type="caution">
    <text evidence="2">The sequence shown here is derived from an EMBL/GenBank/DDBJ whole genome shotgun (WGS) entry which is preliminary data.</text>
</comment>
<evidence type="ECO:0000259" key="1">
    <source>
        <dbReference type="SMART" id="SM00278"/>
    </source>
</evidence>
<dbReference type="GO" id="GO:0006281">
    <property type="term" value="P:DNA repair"/>
    <property type="evidence" value="ECO:0007669"/>
    <property type="project" value="InterPro"/>
</dbReference>
<evidence type="ECO:0000313" key="2">
    <source>
        <dbReference type="EMBL" id="HGT38228.1"/>
    </source>
</evidence>
<feature type="domain" description="Helix-hairpin-helix DNA-binding motif class 1" evidence="1">
    <location>
        <begin position="41"/>
        <end position="60"/>
    </location>
</feature>
<dbReference type="Gene3D" id="1.10.150.320">
    <property type="entry name" value="Photosystem II 12 kDa extrinsic protein"/>
    <property type="match status" value="1"/>
</dbReference>
<accession>A0A7C4QPI7</accession>
<protein>
    <submittedName>
        <fullName evidence="2">Helix-hairpin-helix domain-containing protein</fullName>
    </submittedName>
</protein>
<organism evidence="2">
    <name type="scientific">Schlesneria paludicola</name>
    <dbReference type="NCBI Taxonomy" id="360056"/>
    <lineage>
        <taxon>Bacteria</taxon>
        <taxon>Pseudomonadati</taxon>
        <taxon>Planctomycetota</taxon>
        <taxon>Planctomycetia</taxon>
        <taxon>Planctomycetales</taxon>
        <taxon>Planctomycetaceae</taxon>
        <taxon>Schlesneria</taxon>
    </lineage>
</organism>
<proteinExistence type="predicted"/>
<dbReference type="GO" id="GO:0015628">
    <property type="term" value="P:protein secretion by the type II secretion system"/>
    <property type="evidence" value="ECO:0007669"/>
    <property type="project" value="TreeGrafter"/>
</dbReference>
<dbReference type="PANTHER" id="PTHR21180:SF32">
    <property type="entry name" value="ENDONUCLEASE_EXONUCLEASE_PHOSPHATASE FAMILY DOMAIN-CONTAINING PROTEIN 1"/>
    <property type="match status" value="1"/>
</dbReference>